<dbReference type="InterPro" id="IPR000700">
    <property type="entry name" value="PAS-assoc_C"/>
</dbReference>
<dbReference type="CDD" id="cd01949">
    <property type="entry name" value="GGDEF"/>
    <property type="match status" value="1"/>
</dbReference>
<dbReference type="HOGENOM" id="CLU_319526_0_0_4"/>
<evidence type="ECO:0000256" key="10">
    <source>
        <dbReference type="ARBA" id="ARBA00023012"/>
    </source>
</evidence>
<dbReference type="InterPro" id="IPR033479">
    <property type="entry name" value="dCache_1"/>
</dbReference>
<dbReference type="Pfam" id="PF08448">
    <property type="entry name" value="PAS_4"/>
    <property type="match status" value="2"/>
</dbReference>
<keyword evidence="7" id="KW-0418">Kinase</keyword>
<dbReference type="CDD" id="cd12914">
    <property type="entry name" value="PDC1_DGC_like"/>
    <property type="match status" value="1"/>
</dbReference>
<dbReference type="CDD" id="cd00130">
    <property type="entry name" value="PAS"/>
    <property type="match status" value="2"/>
</dbReference>
<evidence type="ECO:0000256" key="2">
    <source>
        <dbReference type="ARBA" id="ARBA00022475"/>
    </source>
</evidence>
<keyword evidence="6" id="KW-0547">Nucleotide-binding</keyword>
<dbReference type="FunFam" id="3.30.70.270:FF:000001">
    <property type="entry name" value="Diguanylate cyclase domain protein"/>
    <property type="match status" value="1"/>
</dbReference>
<evidence type="ECO:0000313" key="16">
    <source>
        <dbReference type="EMBL" id="CDG83585.1"/>
    </source>
</evidence>
<dbReference type="GO" id="GO:0005886">
    <property type="term" value="C:plasma membrane"/>
    <property type="evidence" value="ECO:0007669"/>
    <property type="project" value="UniProtKB-SubCell"/>
</dbReference>
<dbReference type="Pfam" id="PF00989">
    <property type="entry name" value="PAS"/>
    <property type="match status" value="1"/>
</dbReference>
<evidence type="ECO:0000259" key="13">
    <source>
        <dbReference type="PROSITE" id="PS50112"/>
    </source>
</evidence>
<dbReference type="InterPro" id="IPR000160">
    <property type="entry name" value="GGDEF_dom"/>
</dbReference>
<dbReference type="GO" id="GO:0000160">
    <property type="term" value="P:phosphorelay signal transduction system"/>
    <property type="evidence" value="ECO:0007669"/>
    <property type="project" value="UniProtKB-KW"/>
</dbReference>
<keyword evidence="10" id="KW-0902">Two-component regulatory system</keyword>
<keyword evidence="5 12" id="KW-0812">Transmembrane</keyword>
<dbReference type="InterPro" id="IPR029151">
    <property type="entry name" value="Sensor-like_sf"/>
</dbReference>
<dbReference type="PROSITE" id="PS50113">
    <property type="entry name" value="PAC"/>
    <property type="match status" value="1"/>
</dbReference>
<reference evidence="16 17" key="1">
    <citation type="journal article" date="2015" name="Genome Announc.">
        <title>Genome Sequence of Mushroom Soft-Rot Pathogen Janthinobacterium agaricidamnosum.</title>
        <authorList>
            <person name="Graupner K."/>
            <person name="Lackner G."/>
            <person name="Hertweck C."/>
        </authorList>
    </citation>
    <scope>NUCLEOTIDE SEQUENCE [LARGE SCALE GENOMIC DNA]</scope>
    <source>
        <strain evidence="17">NBRC 102515 / DSM 9628</strain>
    </source>
</reference>
<dbReference type="STRING" id="1349767.GJA_2959"/>
<dbReference type="Gene3D" id="3.30.70.270">
    <property type="match status" value="1"/>
</dbReference>
<dbReference type="PATRIC" id="fig|1349767.4.peg.4668"/>
<evidence type="ECO:0000256" key="6">
    <source>
        <dbReference type="ARBA" id="ARBA00022741"/>
    </source>
</evidence>
<keyword evidence="2" id="KW-1003">Cell membrane</keyword>
<keyword evidence="8" id="KW-0067">ATP-binding</keyword>
<dbReference type="SMART" id="SM00091">
    <property type="entry name" value="PAS"/>
    <property type="match status" value="3"/>
</dbReference>
<dbReference type="NCBIfam" id="TIGR00254">
    <property type="entry name" value="GGDEF"/>
    <property type="match status" value="1"/>
</dbReference>
<protein>
    <submittedName>
        <fullName evidence="16">Sensory box protein</fullName>
    </submittedName>
</protein>
<evidence type="ECO:0000256" key="8">
    <source>
        <dbReference type="ARBA" id="ARBA00022840"/>
    </source>
</evidence>
<evidence type="ECO:0000256" key="3">
    <source>
        <dbReference type="ARBA" id="ARBA00022553"/>
    </source>
</evidence>
<dbReference type="KEGG" id="jag:GJA_2959"/>
<evidence type="ECO:0000256" key="12">
    <source>
        <dbReference type="SAM" id="Phobius"/>
    </source>
</evidence>
<dbReference type="GO" id="GO:0005524">
    <property type="term" value="F:ATP binding"/>
    <property type="evidence" value="ECO:0007669"/>
    <property type="project" value="UniProtKB-KW"/>
</dbReference>
<gene>
    <name evidence="16" type="ORF">GJA_2959</name>
</gene>
<keyword evidence="3" id="KW-0597">Phosphoprotein</keyword>
<keyword evidence="9 12" id="KW-1133">Transmembrane helix</keyword>
<dbReference type="GO" id="GO:0016301">
    <property type="term" value="F:kinase activity"/>
    <property type="evidence" value="ECO:0007669"/>
    <property type="project" value="UniProtKB-KW"/>
</dbReference>
<keyword evidence="11 12" id="KW-0472">Membrane</keyword>
<proteinExistence type="predicted"/>
<feature type="domain" description="GGDEF" evidence="15">
    <location>
        <begin position="768"/>
        <end position="905"/>
    </location>
</feature>
<dbReference type="InterPro" id="IPR000014">
    <property type="entry name" value="PAS"/>
</dbReference>
<keyword evidence="17" id="KW-1185">Reference proteome</keyword>
<dbReference type="CDD" id="cd06225">
    <property type="entry name" value="HAMP"/>
    <property type="match status" value="1"/>
</dbReference>
<dbReference type="Proteomes" id="UP000027604">
    <property type="component" value="Chromosome I"/>
</dbReference>
<dbReference type="InterPro" id="IPR013656">
    <property type="entry name" value="PAS_4"/>
</dbReference>
<dbReference type="AlphaFoldDB" id="W0V7L7"/>
<dbReference type="PANTHER" id="PTHR44757">
    <property type="entry name" value="DIGUANYLATE CYCLASE DGCP"/>
    <property type="match status" value="1"/>
</dbReference>
<dbReference type="NCBIfam" id="TIGR00229">
    <property type="entry name" value="sensory_box"/>
    <property type="match status" value="2"/>
</dbReference>
<organism evidence="16 17">
    <name type="scientific">Janthinobacterium agaricidamnosum NBRC 102515 = DSM 9628</name>
    <dbReference type="NCBI Taxonomy" id="1349767"/>
    <lineage>
        <taxon>Bacteria</taxon>
        <taxon>Pseudomonadati</taxon>
        <taxon>Pseudomonadota</taxon>
        <taxon>Betaproteobacteria</taxon>
        <taxon>Burkholderiales</taxon>
        <taxon>Oxalobacteraceae</taxon>
        <taxon>Janthinobacterium</taxon>
    </lineage>
</organism>
<name>W0V7L7_9BURK</name>
<comment type="subcellular location">
    <subcellularLocation>
        <location evidence="1">Cell membrane</location>
        <topology evidence="1">Multi-pass membrane protein</topology>
    </subcellularLocation>
</comment>
<feature type="domain" description="PAS" evidence="13">
    <location>
        <begin position="613"/>
        <end position="683"/>
    </location>
</feature>
<dbReference type="InterPro" id="IPR013767">
    <property type="entry name" value="PAS_fold"/>
</dbReference>
<dbReference type="Pfam" id="PF00990">
    <property type="entry name" value="GGDEF"/>
    <property type="match status" value="1"/>
</dbReference>
<evidence type="ECO:0000256" key="4">
    <source>
        <dbReference type="ARBA" id="ARBA00022679"/>
    </source>
</evidence>
<dbReference type="InterPro" id="IPR052155">
    <property type="entry name" value="Biofilm_reg_signaling"/>
</dbReference>
<dbReference type="eggNOG" id="COG3706">
    <property type="taxonomic scope" value="Bacteria"/>
</dbReference>
<sequence length="909" mass="99974">MASVVFLLVLTAILVVSLLTLMLAERDMRGVIGRQQYVALSSTAAFIDQELKSKQQVLRVLADSMTALDLHGAAPIGRYLARQGSLRDQFFNVAVIAVNGDLVATMKHAIKSVSGATLNLRERPYFEDTLARKAGVISAPMNGSYSGMPLVVITQPVFDAAGKVVYVLAGSVNLREPDFLAKLDPLKPGKSGYIFIMTSGGILVEHPDKSRILQPIEAHGAVSAATHAAMNGFEGWTAGRTQGVNAMFAYKRITSADWILASVYPADEAFQPLYAMRGNGVLAAILLAALAGVAGWHVILHLLQPLETLRKHIVQIRRQQRGIDVLQIERQDEIGELSRAFHALVDEREQAELQTRHGDALLRSILEQAPDAVIGISEQGRITEWNREAEEKFGWSREQAIGTEIGALIGPGMAQDGADHDMASWFRMAGQASLSSRQIRAEAVHRDGHTIAVEISMGVVTHDGLCFSTAFLRDISDRLIHEKRLAASEKRARTIADAMPALISYIDSDLRYQFSNVHYRQIFDIEPHAMVGKPVSEVIGEKGYASVAPQMTAALRGERVHFERQGTQIGCPEEYFMFDYIPDLGADGSVAGFYVLGLDISDRRKAELRQAASEKRLKLITDHMPVVIVYIDPEHRLQFSNATFEKWFGVAPQDMLSRKLSDVYGAEAYHARKRHLERAFQGEEVEYEFSIDKDGLTREFQTVYVPDIQENGVVAGVYGLIHEITKVKAVESALKSVAATDTLTGIANRRKFDERLAASLQRAYQDAHPLTLAYLDIDRFKAINDSLGHHAGDEVLKEFAARLVRSVRSTDLVARLAGDEFVIIFEHVKSVAEVRLIAAKIIDTMHRPFELASGPLGVTTSIGVVILHAGAATARVSAEQLLDSADRALYNAKNAGRDGFDVIELDQLA</sequence>
<dbReference type="InterPro" id="IPR043128">
    <property type="entry name" value="Rev_trsase/Diguanyl_cyclase"/>
</dbReference>
<dbReference type="PROSITE" id="PS50112">
    <property type="entry name" value="PAS"/>
    <property type="match status" value="2"/>
</dbReference>
<dbReference type="InterPro" id="IPR035965">
    <property type="entry name" value="PAS-like_dom_sf"/>
</dbReference>
<dbReference type="Gene3D" id="6.10.340.10">
    <property type="match status" value="1"/>
</dbReference>
<dbReference type="Gene3D" id="3.30.450.20">
    <property type="entry name" value="PAS domain"/>
    <property type="match status" value="4"/>
</dbReference>
<dbReference type="PROSITE" id="PS50887">
    <property type="entry name" value="GGDEF"/>
    <property type="match status" value="1"/>
</dbReference>
<accession>W0V7L7</accession>
<evidence type="ECO:0000256" key="11">
    <source>
        <dbReference type="ARBA" id="ARBA00023136"/>
    </source>
</evidence>
<keyword evidence="4" id="KW-0808">Transferase</keyword>
<evidence type="ECO:0000256" key="7">
    <source>
        <dbReference type="ARBA" id="ARBA00022777"/>
    </source>
</evidence>
<feature type="transmembrane region" description="Helical" evidence="12">
    <location>
        <begin position="281"/>
        <end position="303"/>
    </location>
</feature>
<dbReference type="SUPFAM" id="SSF55785">
    <property type="entry name" value="PYP-like sensor domain (PAS domain)"/>
    <property type="match status" value="3"/>
</dbReference>
<dbReference type="InterPro" id="IPR029787">
    <property type="entry name" value="Nucleotide_cyclase"/>
</dbReference>
<evidence type="ECO:0000256" key="1">
    <source>
        <dbReference type="ARBA" id="ARBA00004651"/>
    </source>
</evidence>
<evidence type="ECO:0000259" key="15">
    <source>
        <dbReference type="PROSITE" id="PS50887"/>
    </source>
</evidence>
<dbReference type="Pfam" id="PF02743">
    <property type="entry name" value="dCache_1"/>
    <property type="match status" value="1"/>
</dbReference>
<evidence type="ECO:0000256" key="5">
    <source>
        <dbReference type="ARBA" id="ARBA00022692"/>
    </source>
</evidence>
<dbReference type="PANTHER" id="PTHR44757:SF2">
    <property type="entry name" value="BIOFILM ARCHITECTURE MAINTENANCE PROTEIN MBAA"/>
    <property type="match status" value="1"/>
</dbReference>
<dbReference type="GO" id="GO:0006355">
    <property type="term" value="P:regulation of DNA-templated transcription"/>
    <property type="evidence" value="ECO:0007669"/>
    <property type="project" value="InterPro"/>
</dbReference>
<dbReference type="CDD" id="cd12912">
    <property type="entry name" value="PDC2_MCP_like"/>
    <property type="match status" value="1"/>
</dbReference>
<dbReference type="SUPFAM" id="SSF55073">
    <property type="entry name" value="Nucleotide cyclase"/>
    <property type="match status" value="1"/>
</dbReference>
<evidence type="ECO:0000256" key="9">
    <source>
        <dbReference type="ARBA" id="ARBA00022989"/>
    </source>
</evidence>
<feature type="domain" description="PAC" evidence="14">
    <location>
        <begin position="683"/>
        <end position="736"/>
    </location>
</feature>
<dbReference type="EMBL" id="HG322949">
    <property type="protein sequence ID" value="CDG83585.1"/>
    <property type="molecule type" value="Genomic_DNA"/>
</dbReference>
<dbReference type="SUPFAM" id="SSF103190">
    <property type="entry name" value="Sensory domain-like"/>
    <property type="match status" value="1"/>
</dbReference>
<feature type="domain" description="PAS" evidence="13">
    <location>
        <begin position="358"/>
        <end position="411"/>
    </location>
</feature>
<dbReference type="eggNOG" id="COG5000">
    <property type="taxonomic scope" value="Bacteria"/>
</dbReference>
<evidence type="ECO:0000313" key="17">
    <source>
        <dbReference type="Proteomes" id="UP000027604"/>
    </source>
</evidence>
<dbReference type="SMART" id="SM00267">
    <property type="entry name" value="GGDEF"/>
    <property type="match status" value="1"/>
</dbReference>
<evidence type="ECO:0000259" key="14">
    <source>
        <dbReference type="PROSITE" id="PS50113"/>
    </source>
</evidence>